<gene>
    <name evidence="1" type="ORF">OIDMADRAFT_32787</name>
</gene>
<dbReference type="HOGENOM" id="CLU_2159119_0_0_1"/>
<reference evidence="2" key="2">
    <citation type="submission" date="2015-01" db="EMBL/GenBank/DDBJ databases">
        <title>Evolutionary Origins and Diversification of the Mycorrhizal Mutualists.</title>
        <authorList>
            <consortium name="DOE Joint Genome Institute"/>
            <consortium name="Mycorrhizal Genomics Consortium"/>
            <person name="Kohler A."/>
            <person name="Kuo A."/>
            <person name="Nagy L.G."/>
            <person name="Floudas D."/>
            <person name="Copeland A."/>
            <person name="Barry K.W."/>
            <person name="Cichocki N."/>
            <person name="Veneault-Fourrey C."/>
            <person name="LaButti K."/>
            <person name="Lindquist E.A."/>
            <person name="Lipzen A."/>
            <person name="Lundell T."/>
            <person name="Morin E."/>
            <person name="Murat C."/>
            <person name="Riley R."/>
            <person name="Ohm R."/>
            <person name="Sun H."/>
            <person name="Tunlid A."/>
            <person name="Henrissat B."/>
            <person name="Grigoriev I.V."/>
            <person name="Hibbett D.S."/>
            <person name="Martin F."/>
        </authorList>
    </citation>
    <scope>NUCLEOTIDE SEQUENCE [LARGE SCALE GENOMIC DNA]</scope>
    <source>
        <strain evidence="2">Zn</strain>
    </source>
</reference>
<accession>A0A0C3H2X1</accession>
<evidence type="ECO:0000313" key="1">
    <source>
        <dbReference type="EMBL" id="KIM96891.1"/>
    </source>
</evidence>
<sequence>MYFTRIKITVAPHDALGLASGEANEQEISKILPYGWRKIGLLHRKALCEPTWKGSASAKRHCSVVQYKGEILQYSRTAMTVVQYKGEILHYSRTAMDERRRLIPEKSKRPQ</sequence>
<name>A0A0C3H2X1_OIDMZ</name>
<dbReference type="AlphaFoldDB" id="A0A0C3H2X1"/>
<dbReference type="EMBL" id="KN832883">
    <property type="protein sequence ID" value="KIM96891.1"/>
    <property type="molecule type" value="Genomic_DNA"/>
</dbReference>
<keyword evidence="2" id="KW-1185">Reference proteome</keyword>
<protein>
    <submittedName>
        <fullName evidence="1">Uncharacterized protein</fullName>
    </submittedName>
</protein>
<proteinExistence type="predicted"/>
<dbReference type="Proteomes" id="UP000054321">
    <property type="component" value="Unassembled WGS sequence"/>
</dbReference>
<organism evidence="1 2">
    <name type="scientific">Oidiodendron maius (strain Zn)</name>
    <dbReference type="NCBI Taxonomy" id="913774"/>
    <lineage>
        <taxon>Eukaryota</taxon>
        <taxon>Fungi</taxon>
        <taxon>Dikarya</taxon>
        <taxon>Ascomycota</taxon>
        <taxon>Pezizomycotina</taxon>
        <taxon>Leotiomycetes</taxon>
        <taxon>Leotiomycetes incertae sedis</taxon>
        <taxon>Myxotrichaceae</taxon>
        <taxon>Oidiodendron</taxon>
    </lineage>
</organism>
<dbReference type="InParanoid" id="A0A0C3H2X1"/>
<evidence type="ECO:0000313" key="2">
    <source>
        <dbReference type="Proteomes" id="UP000054321"/>
    </source>
</evidence>
<reference evidence="1 2" key="1">
    <citation type="submission" date="2014-04" db="EMBL/GenBank/DDBJ databases">
        <authorList>
            <consortium name="DOE Joint Genome Institute"/>
            <person name="Kuo A."/>
            <person name="Martino E."/>
            <person name="Perotto S."/>
            <person name="Kohler A."/>
            <person name="Nagy L.G."/>
            <person name="Floudas D."/>
            <person name="Copeland A."/>
            <person name="Barry K.W."/>
            <person name="Cichocki N."/>
            <person name="Veneault-Fourrey C."/>
            <person name="LaButti K."/>
            <person name="Lindquist E.A."/>
            <person name="Lipzen A."/>
            <person name="Lundell T."/>
            <person name="Morin E."/>
            <person name="Murat C."/>
            <person name="Sun H."/>
            <person name="Tunlid A."/>
            <person name="Henrissat B."/>
            <person name="Grigoriev I.V."/>
            <person name="Hibbett D.S."/>
            <person name="Martin F."/>
            <person name="Nordberg H.P."/>
            <person name="Cantor M.N."/>
            <person name="Hua S.X."/>
        </authorList>
    </citation>
    <scope>NUCLEOTIDE SEQUENCE [LARGE SCALE GENOMIC DNA]</scope>
    <source>
        <strain evidence="1 2">Zn</strain>
    </source>
</reference>